<dbReference type="SUPFAM" id="SSF117281">
    <property type="entry name" value="Kelch motif"/>
    <property type="match status" value="1"/>
</dbReference>
<dbReference type="Pfam" id="PF09136">
    <property type="entry name" value="Glucodextran_B"/>
    <property type="match status" value="1"/>
</dbReference>
<evidence type="ECO:0000256" key="1">
    <source>
        <dbReference type="ARBA" id="ARBA00022441"/>
    </source>
</evidence>
<dbReference type="Gene3D" id="2.130.10.10">
    <property type="entry name" value="YVTN repeat-like/Quinoprotein amine dehydrogenase"/>
    <property type="match status" value="1"/>
</dbReference>
<dbReference type="Gene3D" id="2.40.10.480">
    <property type="match status" value="1"/>
</dbReference>
<dbReference type="InterPro" id="IPR000601">
    <property type="entry name" value="PKD_dom"/>
</dbReference>
<evidence type="ECO:0000313" key="5">
    <source>
        <dbReference type="EMBL" id="CAD7766661.1"/>
    </source>
</evidence>
<dbReference type="PROSITE" id="PS50093">
    <property type="entry name" value="PKD"/>
    <property type="match status" value="1"/>
</dbReference>
<keyword evidence="3" id="KW-0472">Membrane</keyword>
<dbReference type="InterPro" id="IPR018391">
    <property type="entry name" value="PQQ_b-propeller_rpt"/>
</dbReference>
<reference evidence="5" key="1">
    <citation type="submission" date="2020-12" db="EMBL/GenBank/DDBJ databases">
        <authorList>
            <person name="Hahn C.J."/>
            <person name="Laso-Perez R."/>
            <person name="Vulcano F."/>
            <person name="Vaziourakis K.-M."/>
            <person name="Stokke R."/>
            <person name="Steen I.H."/>
            <person name="Teske A."/>
            <person name="Boetius A."/>
            <person name="Liebeke M."/>
            <person name="Amann R."/>
            <person name="Knittel K."/>
        </authorList>
    </citation>
    <scope>NUCLEOTIDE SEQUENCE</scope>
    <source>
        <strain evidence="5">Gfbio:c6db26ca-90af-429b-aeed-0e3e8aed0b5e:GoM-Arc1_AMV-AAA_792_C10</strain>
    </source>
</reference>
<dbReference type="PANTHER" id="PTHR24412">
    <property type="entry name" value="KELCH PROTEIN"/>
    <property type="match status" value="1"/>
</dbReference>
<dbReference type="InterPro" id="IPR039564">
    <property type="entry name" value="Peptidase_C39-like"/>
</dbReference>
<dbReference type="Gene3D" id="2.60.40.10">
    <property type="entry name" value="Immunoglobulins"/>
    <property type="match status" value="2"/>
</dbReference>
<evidence type="ECO:0000256" key="2">
    <source>
        <dbReference type="ARBA" id="ARBA00022737"/>
    </source>
</evidence>
<dbReference type="EMBL" id="CAJHZY010000004">
    <property type="protein sequence ID" value="CAD7766661.1"/>
    <property type="molecule type" value="Genomic_DNA"/>
</dbReference>
<dbReference type="InterPro" id="IPR002105">
    <property type="entry name" value="Dockerin_1_rpt"/>
</dbReference>
<dbReference type="PANTHER" id="PTHR24412:SF489">
    <property type="entry name" value="RING FINGER DOMAIN AND KELCH REPEAT-CONTAINING PROTEIN DDB_G0271372"/>
    <property type="match status" value="1"/>
</dbReference>
<feature type="domain" description="PKD" evidence="4">
    <location>
        <begin position="1482"/>
        <end position="1565"/>
    </location>
</feature>
<dbReference type="InterPro" id="IPR035986">
    <property type="entry name" value="PKD_dom_sf"/>
</dbReference>
<dbReference type="SUPFAM" id="SSF63446">
    <property type="entry name" value="Type I dockerin domain"/>
    <property type="match status" value="1"/>
</dbReference>
<dbReference type="Pfam" id="PF18911">
    <property type="entry name" value="PKD_4"/>
    <property type="match status" value="1"/>
</dbReference>
<dbReference type="SUPFAM" id="SSF63825">
    <property type="entry name" value="YWTD domain"/>
    <property type="match status" value="1"/>
</dbReference>
<organism evidence="5 6">
    <name type="scientific">Candidatus Argoarchaeum ethanivorans</name>
    <dbReference type="NCBI Taxonomy" id="2608793"/>
    <lineage>
        <taxon>Archaea</taxon>
        <taxon>Methanobacteriati</taxon>
        <taxon>Methanobacteriota</taxon>
        <taxon>Stenosarchaea group</taxon>
        <taxon>Methanomicrobia</taxon>
        <taxon>Methanosarcinales</taxon>
        <taxon>Methanosarcinales incertae sedis</taxon>
        <taxon>GOM Arc I cluster</taxon>
        <taxon>Candidatus Argoarchaeum</taxon>
    </lineage>
</organism>
<dbReference type="CDD" id="cd00146">
    <property type="entry name" value="PKD"/>
    <property type="match status" value="1"/>
</dbReference>
<dbReference type="GO" id="GO:0000272">
    <property type="term" value="P:polysaccharide catabolic process"/>
    <property type="evidence" value="ECO:0007669"/>
    <property type="project" value="InterPro"/>
</dbReference>
<dbReference type="Gene3D" id="2.120.10.80">
    <property type="entry name" value="Kelch-type beta propeller"/>
    <property type="match status" value="1"/>
</dbReference>
<dbReference type="InterPro" id="IPR022409">
    <property type="entry name" value="PKD/Chitinase_dom"/>
</dbReference>
<dbReference type="Proteomes" id="UP000614580">
    <property type="component" value="Unassembled WGS sequence"/>
</dbReference>
<dbReference type="SMART" id="SM00612">
    <property type="entry name" value="Kelch"/>
    <property type="match status" value="5"/>
</dbReference>
<dbReference type="SMART" id="SM00564">
    <property type="entry name" value="PQQ"/>
    <property type="match status" value="7"/>
</dbReference>
<protein>
    <submittedName>
        <fullName evidence="5">Kelch motif protein</fullName>
    </submittedName>
</protein>
<keyword evidence="3" id="KW-1133">Transmembrane helix</keyword>
<evidence type="ECO:0000259" key="4">
    <source>
        <dbReference type="PROSITE" id="PS50093"/>
    </source>
</evidence>
<dbReference type="Gene3D" id="1.10.1330.10">
    <property type="entry name" value="Dockerin domain"/>
    <property type="match status" value="1"/>
</dbReference>
<evidence type="ECO:0000256" key="3">
    <source>
        <dbReference type="SAM" id="Phobius"/>
    </source>
</evidence>
<dbReference type="InterPro" id="IPR013783">
    <property type="entry name" value="Ig-like_fold"/>
</dbReference>
<dbReference type="InterPro" id="IPR036439">
    <property type="entry name" value="Dockerin_dom_sf"/>
</dbReference>
<dbReference type="InterPro" id="IPR015915">
    <property type="entry name" value="Kelch-typ_b-propeller"/>
</dbReference>
<sequence length="1624" mass="176487">MRKAFVGLRCVLCITPDVVVMKMHDCVIGSHTGLRMMIVGAGVLAVLLLACAGTAAGATWVVDDDGGVDHIDMQTVESHWHMFQHDAQHTGRSAYSGPQDSHVRWTFDDVEEAIHGPAVGEDGTIYLTARKLYAINPEGELKWLYEAGGVNAPVVRDEVVYVISQGGLSAIDSEGNLKWNKTFARLYYAVNPILGSNNTLYHVAGCVLPDGLIHCCLIALDLDGEVIWIYDAKDGKTYKKPTFDLAPNGYQGGSDPGQACSPSIGPDGIIYFGWKQTLLAIGHDGQEKWRKPFDGHIGTPTISSKGIIYVSADNVYAINPDNQTIWSFRGGYGNRLSPALGSDGTLYVPAARIEWPGLARAYLSALDTQGNLKWEKPSGSYRSSPVVDSDDTLYIVDHGTVRAFDPQGNEKWNFNLNWEVHLPRSISIGPDGTLYVPAGDKLYAIGPESKEDVTLTITSPANGTTVTTPSITVTGTASDASGIASVTVNGALASGALDWSTWSAEVTLAEGENTITVVATDDVGNVATQSIVVNYAAMSHVPYFSQCDSRWGSDQLGGDGPTICSQGCALTSAAMVMAYYGVDTDPQKLNDAIGREGYDASYYIYWSAVRNACHDETNQIEYSPGTVTPFNETVLDNHLDAGHPVIVDVRGHFVVVTGRSDGTYYINDPGYSTRSTLDDYPTKNGTRIFSGNLPSGIGEWKPTTPLPEGRRYHRSVEHNGYIYVIGGLGGSPQDVWYASLYKNGEVSHWTSTTLLPDTRASLTSVIYNGYLYVIGGWKPYDVTYKDIWYTPINSDGTIGSWNSTTLLPVGTAGHTSVGHNGYLYVIGGYYRSQYHPNTYYNYVRYAPISSDGTIGSWVSTASLPTNKCFHTSVTHNGYLYVIGGFDGSNATDNVWYARLHENGEVGPWTTTTSLPAKKSCHTSIVYSDYIYVIGGGDNISTVWYAPIYLDGTIGNWNKTTSLLRGRASHTSVSFNGYAYAIGGYNYGADMYYNEVEYALFGRPSTPTCAIELREQSTTSAIDEIDVGQFFDICVDSSAGDIKEVRFSSDESQDGNPTGTWTSWYNWDTSSGDWNAETKIKAWSFATGGEKEVWAEIKDGSGDVSQSNASIFAHPGYAIIVAGNKRQGLAHMLEPWMINRCADTSYSALRNLGFDDEHIFYLTNLSDEADKVDAPASLSHFKNAINEVKGKIGDDSTPFILYLVGHGVPRGFIFDEEEGNYLWDDELQGQLDGFSSETPMLIVIGSCHSGGFINSSDYSISAPNRIIITAAHDDQEPPFVSWIKCGDRFWKNLNNGLNVKKAFIENAGVIDNYYLWLDDNGDKKGHPPDNLDDDGILASATTIGVPGTDDLKLIAWYWSRIHSPGELRVYDSQDRVTGLVNGEVKEEIPDSVYNEHDKIVAIFSPSDSYRYEIAGTDDGTYGLEVASVEGGESDTFVVTNVSTTNETTHQYDINWSTLSQGVNMSIDADGDGTFEQNITIQPPVTSFTHTPENPTVNQAMTFDATTSYDPDGNITSYDWNFGDGNTTNTTEKMITHSYTSAGDYNVILTVTDDDGAMNSTSKTITINPRGDLNFDSFLTPADAAIALQMAVSGEYADAADVSGDGSVTSLDALMILQAAAGGIEL</sequence>
<dbReference type="Pfam" id="PF13529">
    <property type="entry name" value="Peptidase_C39_2"/>
    <property type="match status" value="1"/>
</dbReference>
<dbReference type="Pfam" id="PF00404">
    <property type="entry name" value="Dockerin_1"/>
    <property type="match status" value="1"/>
</dbReference>
<name>A0A811ZZU5_9EURY</name>
<dbReference type="SUPFAM" id="SSF81296">
    <property type="entry name" value="E set domains"/>
    <property type="match status" value="1"/>
</dbReference>
<feature type="transmembrane region" description="Helical" evidence="3">
    <location>
        <begin position="38"/>
        <end position="62"/>
    </location>
</feature>
<dbReference type="InterPro" id="IPR015943">
    <property type="entry name" value="WD40/YVTN_repeat-like_dom_sf"/>
</dbReference>
<comment type="caution">
    <text evidence="5">The sequence shown here is derived from an EMBL/GenBank/DDBJ whole genome shotgun (WGS) entry which is preliminary data.</text>
</comment>
<dbReference type="Pfam" id="PF01344">
    <property type="entry name" value="Kelch_1"/>
    <property type="match status" value="1"/>
</dbReference>
<dbReference type="SMART" id="SM00089">
    <property type="entry name" value="PKD"/>
    <property type="match status" value="1"/>
</dbReference>
<dbReference type="Gene3D" id="3.40.50.1460">
    <property type="match status" value="1"/>
</dbReference>
<accession>A0A811ZZU5</accession>
<proteinExistence type="predicted"/>
<keyword evidence="2" id="KW-0677">Repeat</keyword>
<dbReference type="InterPro" id="IPR006652">
    <property type="entry name" value="Kelch_1"/>
</dbReference>
<dbReference type="SUPFAM" id="SSF63829">
    <property type="entry name" value="Calcium-dependent phosphotriesterase"/>
    <property type="match status" value="1"/>
</dbReference>
<dbReference type="InterPro" id="IPR014756">
    <property type="entry name" value="Ig_E-set"/>
</dbReference>
<dbReference type="Gene3D" id="3.90.70.10">
    <property type="entry name" value="Cysteine proteinases"/>
    <property type="match status" value="1"/>
</dbReference>
<gene>
    <name evidence="5" type="ORF">DNFNHJIP_00059</name>
</gene>
<dbReference type="SUPFAM" id="SSF49299">
    <property type="entry name" value="PKD domain"/>
    <property type="match status" value="1"/>
</dbReference>
<evidence type="ECO:0000313" key="6">
    <source>
        <dbReference type="Proteomes" id="UP000614580"/>
    </source>
</evidence>
<dbReference type="GO" id="GO:0004553">
    <property type="term" value="F:hydrolase activity, hydrolyzing O-glycosyl compounds"/>
    <property type="evidence" value="ECO:0007669"/>
    <property type="project" value="InterPro"/>
</dbReference>
<keyword evidence="1" id="KW-0880">Kelch repeat</keyword>
<keyword evidence="3" id="KW-0812">Transmembrane</keyword>
<dbReference type="CDD" id="cd14256">
    <property type="entry name" value="Dockerin_I"/>
    <property type="match status" value="1"/>
</dbReference>